<evidence type="ECO:0000313" key="3">
    <source>
        <dbReference type="Proteomes" id="UP001345219"/>
    </source>
</evidence>
<evidence type="ECO:0000313" key="2">
    <source>
        <dbReference type="EMBL" id="KAK4762054.1"/>
    </source>
</evidence>
<protein>
    <submittedName>
        <fullName evidence="2">Uncharacterized protein</fullName>
    </submittedName>
</protein>
<dbReference type="EMBL" id="JAXIOK010000009">
    <property type="protein sequence ID" value="KAK4762054.1"/>
    <property type="molecule type" value="Genomic_DNA"/>
</dbReference>
<comment type="caution">
    <text evidence="2">The sequence shown here is derived from an EMBL/GenBank/DDBJ whole genome shotgun (WGS) entry which is preliminary data.</text>
</comment>
<evidence type="ECO:0000256" key="1">
    <source>
        <dbReference type="SAM" id="MobiDB-lite"/>
    </source>
</evidence>
<feature type="region of interest" description="Disordered" evidence="1">
    <location>
        <begin position="74"/>
        <end position="101"/>
    </location>
</feature>
<sequence length="101" mass="12067">MIDEHFFDLHFSERFRSSLYIEGYQYQYMEQMIFNQQSSAESRDGSRASWRYCSLAILSVPILLFDCLLLKGEERERRVSSSRTAEEIITENTNKKREKPK</sequence>
<keyword evidence="3" id="KW-1185">Reference proteome</keyword>
<accession>A0AAN7K8I7</accession>
<name>A0AAN7K8I7_9MYRT</name>
<reference evidence="2 3" key="1">
    <citation type="journal article" date="2023" name="Hortic Res">
        <title>Pangenome of water caltrop reveals structural variations and asymmetric subgenome divergence after allopolyploidization.</title>
        <authorList>
            <person name="Zhang X."/>
            <person name="Chen Y."/>
            <person name="Wang L."/>
            <person name="Yuan Y."/>
            <person name="Fang M."/>
            <person name="Shi L."/>
            <person name="Lu R."/>
            <person name="Comes H.P."/>
            <person name="Ma Y."/>
            <person name="Chen Y."/>
            <person name="Huang G."/>
            <person name="Zhou Y."/>
            <person name="Zheng Z."/>
            <person name="Qiu Y."/>
        </authorList>
    </citation>
    <scope>NUCLEOTIDE SEQUENCE [LARGE SCALE GENOMIC DNA]</scope>
    <source>
        <tissue evidence="2">Roots</tissue>
    </source>
</reference>
<organism evidence="2 3">
    <name type="scientific">Trapa incisa</name>
    <dbReference type="NCBI Taxonomy" id="236973"/>
    <lineage>
        <taxon>Eukaryota</taxon>
        <taxon>Viridiplantae</taxon>
        <taxon>Streptophyta</taxon>
        <taxon>Embryophyta</taxon>
        <taxon>Tracheophyta</taxon>
        <taxon>Spermatophyta</taxon>
        <taxon>Magnoliopsida</taxon>
        <taxon>eudicotyledons</taxon>
        <taxon>Gunneridae</taxon>
        <taxon>Pentapetalae</taxon>
        <taxon>rosids</taxon>
        <taxon>malvids</taxon>
        <taxon>Myrtales</taxon>
        <taxon>Lythraceae</taxon>
        <taxon>Trapa</taxon>
    </lineage>
</organism>
<gene>
    <name evidence="2" type="ORF">SAY87_029938</name>
</gene>
<dbReference type="AlphaFoldDB" id="A0AAN7K8I7"/>
<proteinExistence type="predicted"/>
<dbReference type="Proteomes" id="UP001345219">
    <property type="component" value="Chromosome 23"/>
</dbReference>